<feature type="compositionally biased region" description="Low complexity" evidence="1">
    <location>
        <begin position="287"/>
        <end position="300"/>
    </location>
</feature>
<reference evidence="2" key="1">
    <citation type="submission" date="2020-04" db="EMBL/GenBank/DDBJ databases">
        <authorList>
            <person name="Alioto T."/>
            <person name="Alioto T."/>
            <person name="Gomez Garrido J."/>
        </authorList>
    </citation>
    <scope>NUCLEOTIDE SEQUENCE</scope>
    <source>
        <strain evidence="2">A484AB</strain>
    </source>
</reference>
<name>A0A7D9J3Q9_PARCT</name>
<feature type="compositionally biased region" description="Low complexity" evidence="1">
    <location>
        <begin position="317"/>
        <end position="331"/>
    </location>
</feature>
<keyword evidence="3" id="KW-1185">Reference proteome</keyword>
<feature type="compositionally biased region" description="Polar residues" evidence="1">
    <location>
        <begin position="49"/>
        <end position="79"/>
    </location>
</feature>
<protein>
    <submittedName>
        <fullName evidence="2">Nucleo TPR-like</fullName>
    </submittedName>
</protein>
<dbReference type="OrthoDB" id="5990612at2759"/>
<evidence type="ECO:0000313" key="3">
    <source>
        <dbReference type="Proteomes" id="UP001152795"/>
    </source>
</evidence>
<feature type="compositionally biased region" description="Basic residues" evidence="1">
    <location>
        <begin position="332"/>
        <end position="342"/>
    </location>
</feature>
<sequence>MKEEFVDEEITEQSEVPEQEESADNANVVNPTADTTSSSQDQHSQDSALTSHNVRTATQPPFIRSQSHLAPFTLSQAQTSGGGFDETDDCMVPSTPTLFIPKRSDGFSEMISSPRVQHPSFLFGSTSESSLTQTGGLAMGMTEEGLRVDDTRFDIMASSGDGEEADLGFDNVVPDLDEASAIEFTSEDDLLDPPTMVPGVLGSASVDISEQNVPETGEKFDPVEITEIVAVDSKIPDIVVTSQLEQKTEVKDCEEASSSTSVIKPTEQRQDSSKEIDSQGSSTAEPSTSTGNTRITTTTSQESRPKSTVVQLRRPLGQTTSSGQTQSGQAARGRRQIRRVQGKHALSVFNTDVLKG</sequence>
<dbReference type="EMBL" id="CACRXK020011334">
    <property type="protein sequence ID" value="CAB4021246.1"/>
    <property type="molecule type" value="Genomic_DNA"/>
</dbReference>
<accession>A0A7D9J3Q9</accession>
<evidence type="ECO:0000313" key="2">
    <source>
        <dbReference type="EMBL" id="CAB4021246.1"/>
    </source>
</evidence>
<feature type="compositionally biased region" description="Low complexity" evidence="1">
    <location>
        <begin position="32"/>
        <end position="48"/>
    </location>
</feature>
<feature type="compositionally biased region" description="Acidic residues" evidence="1">
    <location>
        <begin position="1"/>
        <end position="23"/>
    </location>
</feature>
<feature type="region of interest" description="Disordered" evidence="1">
    <location>
        <begin position="1"/>
        <end position="87"/>
    </location>
</feature>
<proteinExistence type="predicted"/>
<dbReference type="AlphaFoldDB" id="A0A7D9J3Q9"/>
<dbReference type="Proteomes" id="UP001152795">
    <property type="component" value="Unassembled WGS sequence"/>
</dbReference>
<feature type="region of interest" description="Disordered" evidence="1">
    <location>
        <begin position="245"/>
        <end position="343"/>
    </location>
</feature>
<feature type="compositionally biased region" description="Basic and acidic residues" evidence="1">
    <location>
        <begin position="266"/>
        <end position="277"/>
    </location>
</feature>
<evidence type="ECO:0000256" key="1">
    <source>
        <dbReference type="SAM" id="MobiDB-lite"/>
    </source>
</evidence>
<gene>
    <name evidence="2" type="ORF">PACLA_8A087653</name>
</gene>
<comment type="caution">
    <text evidence="2">The sequence shown here is derived from an EMBL/GenBank/DDBJ whole genome shotgun (WGS) entry which is preliminary data.</text>
</comment>
<organism evidence="2 3">
    <name type="scientific">Paramuricea clavata</name>
    <name type="common">Red gorgonian</name>
    <name type="synonym">Violescent sea-whip</name>
    <dbReference type="NCBI Taxonomy" id="317549"/>
    <lineage>
        <taxon>Eukaryota</taxon>
        <taxon>Metazoa</taxon>
        <taxon>Cnidaria</taxon>
        <taxon>Anthozoa</taxon>
        <taxon>Octocorallia</taxon>
        <taxon>Malacalcyonacea</taxon>
        <taxon>Plexauridae</taxon>
        <taxon>Paramuricea</taxon>
    </lineage>
</organism>